<comment type="caution">
    <text evidence="3">The sequence shown here is derived from an EMBL/GenBank/DDBJ whole genome shotgun (WGS) entry which is preliminary data.</text>
</comment>
<dbReference type="EMBL" id="CAUI01000023">
    <property type="protein sequence ID" value="CCU81093.1"/>
    <property type="molecule type" value="Genomic_DNA"/>
</dbReference>
<dbReference type="Pfam" id="PF13354">
    <property type="entry name" value="Beta-lactamase2"/>
    <property type="match status" value="1"/>
</dbReference>
<organism evidence="3 4">
    <name type="scientific">Halanaerobium saccharolyticum subsp. saccharolyticum DSM 6643</name>
    <dbReference type="NCBI Taxonomy" id="1293054"/>
    <lineage>
        <taxon>Bacteria</taxon>
        <taxon>Bacillati</taxon>
        <taxon>Bacillota</taxon>
        <taxon>Clostridia</taxon>
        <taxon>Halanaerobiales</taxon>
        <taxon>Halanaerobiaceae</taxon>
        <taxon>Halanaerobium</taxon>
    </lineage>
</organism>
<dbReference type="SUPFAM" id="SSF56601">
    <property type="entry name" value="beta-lactamase/transpeptidase-like"/>
    <property type="match status" value="1"/>
</dbReference>
<dbReference type="InterPro" id="IPR045155">
    <property type="entry name" value="Beta-lactam_cat"/>
</dbReference>
<evidence type="ECO:0000259" key="2">
    <source>
        <dbReference type="Pfam" id="PF13354"/>
    </source>
</evidence>
<dbReference type="PANTHER" id="PTHR35333:SF5">
    <property type="entry name" value="CONSERVED LIPOPROTEIN LPQF-RELATED"/>
    <property type="match status" value="1"/>
</dbReference>
<name>M5E4W5_9FIRM</name>
<dbReference type="GO" id="GO:0030655">
    <property type="term" value="P:beta-lactam antibiotic catabolic process"/>
    <property type="evidence" value="ECO:0007669"/>
    <property type="project" value="InterPro"/>
</dbReference>
<dbReference type="Gene3D" id="3.40.710.10">
    <property type="entry name" value="DD-peptidase/beta-lactamase superfamily"/>
    <property type="match status" value="1"/>
</dbReference>
<evidence type="ECO:0000313" key="3">
    <source>
        <dbReference type="EMBL" id="CCU81093.1"/>
    </source>
</evidence>
<dbReference type="PANTHER" id="PTHR35333">
    <property type="entry name" value="BETA-LACTAMASE"/>
    <property type="match status" value="1"/>
</dbReference>
<evidence type="ECO:0000313" key="4">
    <source>
        <dbReference type="Proteomes" id="UP000012063"/>
    </source>
</evidence>
<sequence>MKVNLIICILFFSLILSGTVMAASEVEVLQDIFRGEKENLESLFADSFLEQVSLNQIEAIVNQYGSALGAVQSAKQTEEGYSLQFKKGSAPAQISLNEEDKIIGLWFGNYTLAEDNLDAILADLKELPGELSISVIKNNQERVFSYNDQKKLAVGSTFKLHVLRRLYEEIEDSDKSWSDVIELKAKNKSLPSGILQDWTVGTPLTLKTLSSLMISQSDNTATDHLIDYLGREKLESGLDDLNLPFLKTREFFMLKFSDANQLKERYLNANLAEKRDILTELSKSKLTNIEVDNKPILIDQLEWYFSTEELAELIYQLRYMPEIKINSGLVNKDNYFLAGFKGGSEPGVLQFTHLLQKRKESDIYAVSVTINNSEQEVEQQKAAQLTSRLISAVLGK</sequence>
<evidence type="ECO:0000256" key="1">
    <source>
        <dbReference type="SAM" id="SignalP"/>
    </source>
</evidence>
<dbReference type="STRING" id="1293054.HSACCH_02577"/>
<gene>
    <name evidence="3" type="ORF">HSACCH_02577</name>
</gene>
<keyword evidence="1" id="KW-0732">Signal</keyword>
<dbReference type="InterPro" id="IPR000871">
    <property type="entry name" value="Beta-lactam_class-A"/>
</dbReference>
<dbReference type="GO" id="GO:0046677">
    <property type="term" value="P:response to antibiotic"/>
    <property type="evidence" value="ECO:0007669"/>
    <property type="project" value="InterPro"/>
</dbReference>
<feature type="signal peptide" evidence="1">
    <location>
        <begin position="1"/>
        <end position="22"/>
    </location>
</feature>
<accession>M5E4W5</accession>
<dbReference type="Proteomes" id="UP000012063">
    <property type="component" value="Unassembled WGS sequence"/>
</dbReference>
<feature type="domain" description="Beta-lactamase class A catalytic" evidence="2">
    <location>
        <begin position="138"/>
        <end position="251"/>
    </location>
</feature>
<dbReference type="eggNOG" id="COG2367">
    <property type="taxonomic scope" value="Bacteria"/>
</dbReference>
<dbReference type="GO" id="GO:0008800">
    <property type="term" value="F:beta-lactamase activity"/>
    <property type="evidence" value="ECO:0007669"/>
    <property type="project" value="InterPro"/>
</dbReference>
<feature type="chain" id="PRO_5004065878" evidence="1">
    <location>
        <begin position="23"/>
        <end position="396"/>
    </location>
</feature>
<protein>
    <submittedName>
        <fullName evidence="3">Putative beta-lactamase</fullName>
    </submittedName>
</protein>
<proteinExistence type="predicted"/>
<dbReference type="AlphaFoldDB" id="M5E4W5"/>
<keyword evidence="4" id="KW-1185">Reference proteome</keyword>
<dbReference type="InterPro" id="IPR012338">
    <property type="entry name" value="Beta-lactam/transpept-like"/>
</dbReference>
<dbReference type="InParanoid" id="M5E4W5"/>
<reference evidence="4" key="1">
    <citation type="journal article" date="2013" name="Genome Announc.">
        <title>Genome Sequence of Halanaerobium saccharolyticum subsp. saccharolyticum Strain DSM 6643T, a Halophilic Hydrogen-Producing Bacterium.</title>
        <authorList>
            <person name="Kivisto A."/>
            <person name="Larjo A."/>
            <person name="Ciranna A."/>
            <person name="Santala V."/>
            <person name="Roos C."/>
            <person name="Karp M."/>
        </authorList>
    </citation>
    <scope>NUCLEOTIDE SEQUENCE [LARGE SCALE GENOMIC DNA]</scope>
    <source>
        <strain evidence="4">DSM 6643</strain>
    </source>
</reference>